<dbReference type="Proteomes" id="UP000026984">
    <property type="component" value="Segment"/>
</dbReference>
<evidence type="ECO:0000313" key="2">
    <source>
        <dbReference type="EMBL" id="AIA64537.1"/>
    </source>
</evidence>
<evidence type="ECO:0000259" key="1">
    <source>
        <dbReference type="Pfam" id="PF26097"/>
    </source>
</evidence>
<dbReference type="RefSeq" id="YP_009042244.1">
    <property type="nucleotide sequence ID" value="NC_024354.1"/>
</dbReference>
<reference evidence="2 3" key="1">
    <citation type="submission" date="2013-04" db="EMBL/GenBank/DDBJ databases">
        <title>Complete Genome Sequence of Cronobacter sakazakii Bacteriophage CR8.</title>
        <authorList>
            <person name="Kim Y."/>
            <person name="Shin H."/>
            <person name="Ryu S."/>
        </authorList>
    </citation>
    <scope>NUCLEOTIDE SEQUENCE [LARGE SCALE GENOMIC DNA]</scope>
</reference>
<sequence>MAQPHLEVFQSEYHMLKFFGQYLPKLDVDASARLAPFLYSYDNELVMGRNLYEFLNQIEAMTALGINTIASVQKGAAFLVFFDETPKSPEKFLANIGEIKAARANVIPEDVETEVESPLSSLVQTTVIDPAPEVKVEVKEEEKPASARTDEQKAEILAHAETLRDDTKKAAAKAALESYALTMEISLSKAKTFDAMLEDLKAAL</sequence>
<keyword evidence="3" id="KW-1185">Reference proteome</keyword>
<evidence type="ECO:0000313" key="3">
    <source>
        <dbReference type="Proteomes" id="UP000026984"/>
    </source>
</evidence>
<dbReference type="InterPro" id="IPR059054">
    <property type="entry name" value="Inh_N"/>
</dbReference>
<accession>A0A060ALQ3</accession>
<organism evidence="2 3">
    <name type="scientific">Cronobacter phage CR8</name>
    <dbReference type="NCBI Taxonomy" id="1327934"/>
    <lineage>
        <taxon>Viruses</taxon>
        <taxon>Duplodnaviria</taxon>
        <taxon>Heunggongvirae</taxon>
        <taxon>Uroviricota</taxon>
        <taxon>Caudoviricetes</taxon>
        <taxon>Vequintavirinae</taxon>
        <taxon>Certrevirus</taxon>
        <taxon>Certrevirus CR8</taxon>
    </lineage>
</organism>
<dbReference type="Pfam" id="PF26097">
    <property type="entry name" value="Phage_Inh_N"/>
    <property type="match status" value="1"/>
</dbReference>
<dbReference type="EMBL" id="KC954774">
    <property type="protein sequence ID" value="AIA64537.1"/>
    <property type="molecule type" value="Genomic_DNA"/>
</dbReference>
<name>A0A060ALQ3_9CAUD</name>
<feature type="domain" description="Inh N-terminal" evidence="1">
    <location>
        <begin position="159"/>
        <end position="204"/>
    </location>
</feature>
<proteinExistence type="predicted"/>
<dbReference type="KEGG" id="vg:19686758"/>
<gene>
    <name evidence="2" type="ORF">CR8_007</name>
</gene>
<dbReference type="GeneID" id="19686758"/>
<protein>
    <recommendedName>
        <fullName evidence="1">Inh N-terminal domain-containing protein</fullName>
    </recommendedName>
</protein>